<feature type="binding site" evidence="12">
    <location>
        <position position="207"/>
    </location>
    <ligand>
        <name>Mn(2+)</name>
        <dbReference type="ChEBI" id="CHEBI:29035"/>
        <label>1</label>
    </ligand>
</feature>
<keyword evidence="7 12" id="KW-0464">Manganese</keyword>
<feature type="active site" description="GMP-histidine intermediate" evidence="10">
    <location>
        <position position="407"/>
    </location>
</feature>
<feature type="binding site" evidence="11">
    <location>
        <begin position="206"/>
        <end position="210"/>
    </location>
    <ligand>
        <name>GMP</name>
        <dbReference type="ChEBI" id="CHEBI:58115"/>
    </ligand>
</feature>
<dbReference type="GO" id="GO:0005525">
    <property type="term" value="F:GTP binding"/>
    <property type="evidence" value="ECO:0007669"/>
    <property type="project" value="UniProtKB-KW"/>
</dbReference>
<evidence type="ECO:0000256" key="11">
    <source>
        <dbReference type="PIRSR" id="PIRSR601233-2"/>
    </source>
</evidence>
<keyword evidence="3 12" id="KW-0479">Metal-binding</keyword>
<reference evidence="14 15" key="1">
    <citation type="journal article" date="2021" name="bioRxiv">
        <title>Unique metabolic strategies in Hadean analogues reveal hints for primordial physiology.</title>
        <authorList>
            <person name="Nobu M.K."/>
            <person name="Nakai R."/>
            <person name="Tamazawa S."/>
            <person name="Mori H."/>
            <person name="Toyoda A."/>
            <person name="Ijiri A."/>
            <person name="Suzuki S."/>
            <person name="Kurokawa K."/>
            <person name="Kamagata Y."/>
            <person name="Tamaki H."/>
        </authorList>
    </citation>
    <scope>NUCLEOTIDE SEQUENCE [LARGE SCALE GENOMIC DNA]</scope>
    <source>
        <strain evidence="14">BS525</strain>
    </source>
</reference>
<comment type="similarity">
    <text evidence="1 13">Belongs to the RtcB family.</text>
</comment>
<dbReference type="GO" id="GO:0046872">
    <property type="term" value="F:metal ion binding"/>
    <property type="evidence" value="ECO:0007669"/>
    <property type="project" value="UniProtKB-UniRule"/>
</dbReference>
<feature type="binding site" evidence="11">
    <location>
        <position position="388"/>
    </location>
    <ligand>
        <name>GMP</name>
        <dbReference type="ChEBI" id="CHEBI:58115"/>
    </ligand>
</feature>
<feature type="binding site" evidence="11">
    <location>
        <begin position="381"/>
        <end position="384"/>
    </location>
    <ligand>
        <name>GMP</name>
        <dbReference type="ChEBI" id="CHEBI:58115"/>
    </ligand>
</feature>
<feature type="binding site" evidence="12">
    <location>
        <position position="238"/>
    </location>
    <ligand>
        <name>Mn(2+)</name>
        <dbReference type="ChEBI" id="CHEBI:29035"/>
        <label>2</label>
    </ligand>
</feature>
<evidence type="ECO:0000256" key="6">
    <source>
        <dbReference type="ARBA" id="ARBA00023134"/>
    </source>
</evidence>
<evidence type="ECO:0000256" key="3">
    <source>
        <dbReference type="ARBA" id="ARBA00022723"/>
    </source>
</evidence>
<dbReference type="Pfam" id="PF01139">
    <property type="entry name" value="RtcB"/>
    <property type="match status" value="1"/>
</dbReference>
<keyword evidence="2 13" id="KW-0436">Ligase</keyword>
<evidence type="ECO:0000313" key="15">
    <source>
        <dbReference type="Proteomes" id="UP000811545"/>
    </source>
</evidence>
<comment type="subunit">
    <text evidence="13">Monomer.</text>
</comment>
<comment type="cofactor">
    <cofactor evidence="12 13">
        <name>Mn(2+)</name>
        <dbReference type="ChEBI" id="CHEBI:29035"/>
    </cofactor>
    <text evidence="12 13">Binds 2 manganese ions per subunit.</text>
</comment>
<protein>
    <recommendedName>
        <fullName evidence="13">tRNA-splicing ligase RtcB</fullName>
        <ecNumber evidence="13">6.5.1.-</ecNumber>
    </recommendedName>
</protein>
<evidence type="ECO:0000256" key="10">
    <source>
        <dbReference type="PIRSR" id="PIRSR601233-1"/>
    </source>
</evidence>
<feature type="binding site" evidence="11">
    <location>
        <begin position="407"/>
        <end position="410"/>
    </location>
    <ligand>
        <name>GMP</name>
        <dbReference type="ChEBI" id="CHEBI:58115"/>
    </ligand>
</feature>
<sequence length="484" mass="53452">MGRWKGPFRRIDEFKIIIPPEYKAGMKVPGIIYVDEGLWETTQEEQAPEQVANVATLPGLLKYSLAMPDIHWGYGFPIGGVAAFETADGIITPGGIGYDINCGVRLLRTDLTLNQVKNKIELLLETIFRNVPSGLGSKGKVKVSQNELDTVLIKGARFAVEKGYGCKEDLVFTEENGEMKGADTQAVSVEAKKRGFPQLGSLGSGNHFLEIQYVDTIYDEKTANAFGLKEGQITFLIHSGSRGLGHQVATDYIKIIERTSHKYQVKLVDRQLAFVPLNSDEGKKYFSAMVGAANYAWANRQMITHWVRESFEEVFKSSWEKLGLKQVYDVAHNIAKIEKHTVDGVEKELIVHRKGATRAFPVGRPEIPDYYKNVGQPVLIPGDMGRYSYVLVGTQKGLEETWGSTCHGAGRVMSRTAAKKESSAQELLESLKKKGILVKAESRGTLVEEAPEAYKDVSDVVNVVHGAGISRKVCRMKPLGVTKG</sequence>
<dbReference type="FunFam" id="3.90.1860.10:FF:000001">
    <property type="entry name" value="tRNA-splicing ligase RtcB homolog"/>
    <property type="match status" value="1"/>
</dbReference>
<evidence type="ECO:0000256" key="1">
    <source>
        <dbReference type="ARBA" id="ARBA00008071"/>
    </source>
</evidence>
<dbReference type="PANTHER" id="PTHR11118:SF1">
    <property type="entry name" value="RNA-SPLICING LIGASE RTCB HOMOLOG"/>
    <property type="match status" value="1"/>
</dbReference>
<evidence type="ECO:0000256" key="8">
    <source>
        <dbReference type="ARBA" id="ARBA00047746"/>
    </source>
</evidence>
<evidence type="ECO:0000256" key="12">
    <source>
        <dbReference type="PIRSR" id="PIRSR601233-3"/>
    </source>
</evidence>
<dbReference type="AlphaFoldDB" id="A0A9E2BKM9"/>
<organism evidence="14 15">
    <name type="scientific">Psychracetigena formicireducens</name>
    <dbReference type="NCBI Taxonomy" id="2986056"/>
    <lineage>
        <taxon>Bacteria</taxon>
        <taxon>Bacillati</taxon>
        <taxon>Candidatus Lithacetigenota</taxon>
        <taxon>Candidatus Psychracetigena</taxon>
    </lineage>
</organism>
<keyword evidence="4 11" id="KW-0547">Nucleotide-binding</keyword>
<dbReference type="InterPro" id="IPR001233">
    <property type="entry name" value="RtcB"/>
</dbReference>
<evidence type="ECO:0000313" key="14">
    <source>
        <dbReference type="EMBL" id="MBT9144834.1"/>
    </source>
</evidence>
<keyword evidence="5" id="KW-0692">RNA repair</keyword>
<feature type="binding site" evidence="12">
    <location>
        <position position="332"/>
    </location>
    <ligand>
        <name>Mn(2+)</name>
        <dbReference type="ChEBI" id="CHEBI:29035"/>
        <label>2</label>
    </ligand>
</feature>
<comment type="catalytic activity">
    <reaction evidence="8">
        <text>a 3'-end 3'-phospho-ribonucleotide-RNA + a 5'-end dephospho-ribonucleoside-RNA + GTP = a ribonucleotidyl-ribonucleotide-RNA + GMP + diphosphate</text>
        <dbReference type="Rhea" id="RHEA:68076"/>
        <dbReference type="Rhea" id="RHEA-COMP:10463"/>
        <dbReference type="Rhea" id="RHEA-COMP:13936"/>
        <dbReference type="Rhea" id="RHEA-COMP:17355"/>
        <dbReference type="ChEBI" id="CHEBI:33019"/>
        <dbReference type="ChEBI" id="CHEBI:37565"/>
        <dbReference type="ChEBI" id="CHEBI:58115"/>
        <dbReference type="ChEBI" id="CHEBI:83062"/>
        <dbReference type="ChEBI" id="CHEBI:138284"/>
        <dbReference type="ChEBI" id="CHEBI:173118"/>
        <dbReference type="EC" id="6.5.1.8"/>
    </reaction>
</comment>
<evidence type="ECO:0000256" key="5">
    <source>
        <dbReference type="ARBA" id="ARBA00022800"/>
    </source>
</evidence>
<evidence type="ECO:0000256" key="13">
    <source>
        <dbReference type="RuleBase" id="RU371113"/>
    </source>
</evidence>
<dbReference type="GO" id="GO:0006396">
    <property type="term" value="P:RNA processing"/>
    <property type="evidence" value="ECO:0007669"/>
    <property type="project" value="InterPro"/>
</dbReference>
<feature type="binding site" evidence="11">
    <location>
        <position position="483"/>
    </location>
    <ligand>
        <name>GMP</name>
        <dbReference type="ChEBI" id="CHEBI:58115"/>
    </ligand>
</feature>
<proteinExistence type="inferred from homology"/>
<dbReference type="PANTHER" id="PTHR11118">
    <property type="entry name" value="RNA-SPLICING LIGASE RTCB HOMOLOG"/>
    <property type="match status" value="1"/>
</dbReference>
<evidence type="ECO:0000256" key="4">
    <source>
        <dbReference type="ARBA" id="ARBA00022741"/>
    </source>
</evidence>
<dbReference type="SUPFAM" id="SSF103365">
    <property type="entry name" value="Hypothetical protein PH1602"/>
    <property type="match status" value="1"/>
</dbReference>
<keyword evidence="6 11" id="KW-0342">GTP-binding</keyword>
<name>A0A9E2BKM9_PSYF1</name>
<dbReference type="GO" id="GO:0170057">
    <property type="term" value="F:RNA ligase (GTP) activity"/>
    <property type="evidence" value="ECO:0007669"/>
    <property type="project" value="UniProtKB-EC"/>
</dbReference>
<gene>
    <name evidence="13 14" type="primary">rtcB</name>
    <name evidence="14" type="ORF">DDT42_00687</name>
</gene>
<dbReference type="Gene3D" id="3.90.1860.10">
    <property type="entry name" value="tRNA-splicing ligase RtcB"/>
    <property type="match status" value="1"/>
</dbReference>
<accession>A0A9E2BKM9</accession>
<feature type="binding site" evidence="12">
    <location>
        <position position="99"/>
    </location>
    <ligand>
        <name>Mn(2+)</name>
        <dbReference type="ChEBI" id="CHEBI:29035"/>
        <label>1</label>
    </ligand>
</feature>
<dbReference type="GO" id="GO:0042245">
    <property type="term" value="P:RNA repair"/>
    <property type="evidence" value="ECO:0007669"/>
    <property type="project" value="UniProtKB-KW"/>
</dbReference>
<dbReference type="EMBL" id="QLTW01000025">
    <property type="protein sequence ID" value="MBT9144834.1"/>
    <property type="molecule type" value="Genomic_DNA"/>
</dbReference>
<evidence type="ECO:0000256" key="7">
    <source>
        <dbReference type="ARBA" id="ARBA00023211"/>
    </source>
</evidence>
<dbReference type="GO" id="GO:0003972">
    <property type="term" value="F:RNA ligase (ATP) activity"/>
    <property type="evidence" value="ECO:0007669"/>
    <property type="project" value="TreeGrafter"/>
</dbReference>
<comment type="catalytic activity">
    <reaction evidence="9">
        <text>a 3'-end 2',3'-cyclophospho-ribonucleotide-RNA + a 5'-end dephospho-ribonucleoside-RNA + GTP + H2O = a ribonucleotidyl-ribonucleotide-RNA + GMP + diphosphate + H(+)</text>
        <dbReference type="Rhea" id="RHEA:68080"/>
        <dbReference type="Rhea" id="RHEA-COMP:10464"/>
        <dbReference type="Rhea" id="RHEA-COMP:13936"/>
        <dbReference type="Rhea" id="RHEA-COMP:17355"/>
        <dbReference type="ChEBI" id="CHEBI:15377"/>
        <dbReference type="ChEBI" id="CHEBI:15378"/>
        <dbReference type="ChEBI" id="CHEBI:33019"/>
        <dbReference type="ChEBI" id="CHEBI:37565"/>
        <dbReference type="ChEBI" id="CHEBI:58115"/>
        <dbReference type="ChEBI" id="CHEBI:83064"/>
        <dbReference type="ChEBI" id="CHEBI:138284"/>
        <dbReference type="ChEBI" id="CHEBI:173118"/>
        <dbReference type="EC" id="6.5.1.8"/>
    </reaction>
</comment>
<evidence type="ECO:0000256" key="2">
    <source>
        <dbReference type="ARBA" id="ARBA00022598"/>
    </source>
</evidence>
<feature type="binding site" evidence="11">
    <location>
        <begin position="332"/>
        <end position="333"/>
    </location>
    <ligand>
        <name>GMP</name>
        <dbReference type="ChEBI" id="CHEBI:58115"/>
    </ligand>
</feature>
<dbReference type="EC" id="6.5.1.-" evidence="13"/>
<evidence type="ECO:0000256" key="9">
    <source>
        <dbReference type="ARBA" id="ARBA00049514"/>
    </source>
</evidence>
<comment type="caution">
    <text evidence="14">The sequence shown here is derived from an EMBL/GenBank/DDBJ whole genome shotgun (WGS) entry which is preliminary data.</text>
</comment>
<dbReference type="Proteomes" id="UP000811545">
    <property type="component" value="Unassembled WGS sequence"/>
</dbReference>
<dbReference type="InterPro" id="IPR036025">
    <property type="entry name" value="RtcB-like_sf"/>
</dbReference>